<dbReference type="RefSeq" id="WP_112790426.1">
    <property type="nucleotide sequence ID" value="NZ_NAQV01000026.1"/>
</dbReference>
<dbReference type="EMBL" id="NAQV01000026">
    <property type="protein sequence ID" value="RAN62203.1"/>
    <property type="molecule type" value="Genomic_DNA"/>
</dbReference>
<gene>
    <name evidence="1" type="ORF">B8A44_07985</name>
</gene>
<comment type="caution">
    <text evidence="1">The sequence shown here is derived from an EMBL/GenBank/DDBJ whole genome shotgun (WGS) entry which is preliminary data.</text>
</comment>
<accession>A0A328KPA2</accession>
<proteinExistence type="predicted"/>
<sequence length="98" mass="11190">MSFTHQDLLNHYSLRAPEGGGTVKMNLNTPNFEEQGITVKNYYINKDENNGPVEYFSVYSNGLVVYSKQSVDEINIFTNGDFNLLDNGDFELIDNSWQ</sequence>
<reference evidence="1 2" key="1">
    <citation type="submission" date="2017-03" db="EMBL/GenBank/DDBJ databases">
        <title>wgs assembly of Dolosigranulum pigrum KPL CDC strains.</title>
        <authorList>
            <person name="Brugger S.D."/>
            <person name="Pettigrew M."/>
            <person name="Kong Y."/>
            <person name="Lemon K.P."/>
        </authorList>
    </citation>
    <scope>NUCLEOTIDE SEQUENCE [LARGE SCALE GENOMIC DNA]</scope>
    <source>
        <strain evidence="1 2">KPL1931_CDC4294-98</strain>
    </source>
</reference>
<dbReference type="Proteomes" id="UP000249099">
    <property type="component" value="Unassembled WGS sequence"/>
</dbReference>
<dbReference type="AlphaFoldDB" id="A0A328KPA2"/>
<organism evidence="1 2">
    <name type="scientific">Dolosigranulum pigrum</name>
    <dbReference type="NCBI Taxonomy" id="29394"/>
    <lineage>
        <taxon>Bacteria</taxon>
        <taxon>Bacillati</taxon>
        <taxon>Bacillota</taxon>
        <taxon>Bacilli</taxon>
        <taxon>Lactobacillales</taxon>
        <taxon>Carnobacteriaceae</taxon>
        <taxon>Dolosigranulum</taxon>
    </lineage>
</organism>
<name>A0A328KPA2_9LACT</name>
<evidence type="ECO:0000313" key="2">
    <source>
        <dbReference type="Proteomes" id="UP000249099"/>
    </source>
</evidence>
<protein>
    <submittedName>
        <fullName evidence="1">Uncharacterized protein</fullName>
    </submittedName>
</protein>
<evidence type="ECO:0000313" key="1">
    <source>
        <dbReference type="EMBL" id="RAN62203.1"/>
    </source>
</evidence>